<evidence type="ECO:0000313" key="1">
    <source>
        <dbReference type="EMBL" id="KFM66402.1"/>
    </source>
</evidence>
<evidence type="ECO:0000313" key="2">
    <source>
        <dbReference type="Proteomes" id="UP000054359"/>
    </source>
</evidence>
<accession>A0A087TMR3</accession>
<name>A0A087TMR3_STEMI</name>
<reference evidence="1 2" key="1">
    <citation type="submission" date="2013-11" db="EMBL/GenBank/DDBJ databases">
        <title>Genome sequencing of Stegodyphus mimosarum.</title>
        <authorList>
            <person name="Bechsgaard J."/>
        </authorList>
    </citation>
    <scope>NUCLEOTIDE SEQUENCE [LARGE SCALE GENOMIC DNA]</scope>
</reference>
<sequence length="65" mass="7408">YYQFKNQTARVIKIIDQIKFPVAVIIVSVQQTIAFLPVKRYSQIMCNVNRPQTSSKSEVSTCPTS</sequence>
<organism evidence="1 2">
    <name type="scientific">Stegodyphus mimosarum</name>
    <name type="common">African social velvet spider</name>
    <dbReference type="NCBI Taxonomy" id="407821"/>
    <lineage>
        <taxon>Eukaryota</taxon>
        <taxon>Metazoa</taxon>
        <taxon>Ecdysozoa</taxon>
        <taxon>Arthropoda</taxon>
        <taxon>Chelicerata</taxon>
        <taxon>Arachnida</taxon>
        <taxon>Araneae</taxon>
        <taxon>Araneomorphae</taxon>
        <taxon>Entelegynae</taxon>
        <taxon>Eresoidea</taxon>
        <taxon>Eresidae</taxon>
        <taxon>Stegodyphus</taxon>
    </lineage>
</organism>
<dbReference type="AlphaFoldDB" id="A0A087TMR3"/>
<keyword evidence="2" id="KW-1185">Reference proteome</keyword>
<feature type="non-terminal residue" evidence="1">
    <location>
        <position position="1"/>
    </location>
</feature>
<protein>
    <submittedName>
        <fullName evidence="1">Uncharacterized protein</fullName>
    </submittedName>
</protein>
<dbReference type="Proteomes" id="UP000054359">
    <property type="component" value="Unassembled WGS sequence"/>
</dbReference>
<dbReference type="EMBL" id="KK115934">
    <property type="protein sequence ID" value="KFM66402.1"/>
    <property type="molecule type" value="Genomic_DNA"/>
</dbReference>
<proteinExistence type="predicted"/>
<gene>
    <name evidence="1" type="ORF">X975_21675</name>
</gene>
<feature type="non-terminal residue" evidence="1">
    <location>
        <position position="65"/>
    </location>
</feature>